<dbReference type="PROSITE" id="PS00139">
    <property type="entry name" value="THIOL_PROTEASE_CYS"/>
    <property type="match status" value="1"/>
</dbReference>
<dbReference type="PROSITE" id="PS50203">
    <property type="entry name" value="CALPAIN_CAT"/>
    <property type="match status" value="1"/>
</dbReference>
<evidence type="ECO:0000259" key="7">
    <source>
        <dbReference type="PROSITE" id="PS50203"/>
    </source>
</evidence>
<evidence type="ECO:0000313" key="9">
    <source>
        <dbReference type="Proteomes" id="UP001166674"/>
    </source>
</evidence>
<dbReference type="GO" id="GO:0006508">
    <property type="term" value="P:proteolysis"/>
    <property type="evidence" value="ECO:0007669"/>
    <property type="project" value="UniProtKB-KW"/>
</dbReference>
<dbReference type="InterPro" id="IPR022684">
    <property type="entry name" value="Calpain_cysteine_protease"/>
</dbReference>
<reference evidence="8" key="1">
    <citation type="submission" date="2020-03" db="EMBL/GenBank/DDBJ databases">
        <title>Studies in the Genomics of Life Span.</title>
        <authorList>
            <person name="Glass D."/>
        </authorList>
    </citation>
    <scope>NUCLEOTIDE SEQUENCE</scope>
    <source>
        <strain evidence="8">SUZIE</strain>
        <tissue evidence="8">Muscle</tissue>
    </source>
</reference>
<feature type="domain" description="Calpain catalytic" evidence="7">
    <location>
        <begin position="34"/>
        <end position="266"/>
    </location>
</feature>
<dbReference type="GO" id="GO:0004198">
    <property type="term" value="F:calcium-dependent cysteine-type endopeptidase activity"/>
    <property type="evidence" value="ECO:0007669"/>
    <property type="project" value="InterPro"/>
</dbReference>
<dbReference type="EMBL" id="JAATJV010152294">
    <property type="protein sequence ID" value="MBZ3870788.1"/>
    <property type="molecule type" value="Genomic_DNA"/>
</dbReference>
<evidence type="ECO:0000256" key="1">
    <source>
        <dbReference type="ARBA" id="ARBA00007623"/>
    </source>
</evidence>
<feature type="active site" evidence="5">
    <location>
        <position position="93"/>
    </location>
</feature>
<dbReference type="SUPFAM" id="SSF49758">
    <property type="entry name" value="Calpain large subunit, middle domain (domain III)"/>
    <property type="match status" value="1"/>
</dbReference>
<sequence length="448" mass="50634">MAHNPEPLSETSVIKFNGQDFNSLRDRCLRRRLLFEDETFPAEPSSIGQKLLQGKNLSFLEWKRPWELCKCTPHFILEGASRFDIQQGIAGDCWFLAALGSLTQNPQCLQKILMEQSFSYQYAGIFRFRFWQYGQWVEVVVDDRLPAVDRACVFVHPRKGNQEFWPCLLEKAYAKLRGSYSHLHYGYLPNALVDLTGGVVTTVNLHSSPSDLLMVVKMAAKAGSLMTCATPSGPTAGAQVMRNGLVSQHAYTVTGAEQFQEFQETLPPTFFSSFRHDVQGMDYDIKFHPTKSFHLIPGTYVVVPSAHRDTEFLLQIFLKMPDNDRNSSNDFHLRELKGPDIDATQLQNLLNQELLTVFLTGISISSELLDLMTLRYSDSMGRVTFPSLVCFLMRLEAMASKCPMGTSWRLYSDEEHRRGLGSHAAPALRSQWAGFLPQTPLLQEGSAK</sequence>
<dbReference type="InterPro" id="IPR038765">
    <property type="entry name" value="Papain-like_cys_pep_sf"/>
</dbReference>
<dbReference type="SMART" id="SM00230">
    <property type="entry name" value="CysPc"/>
    <property type="match status" value="1"/>
</dbReference>
<dbReference type="InterPro" id="IPR054069">
    <property type="entry name" value="CAPN3/13-like_C_EFh"/>
</dbReference>
<keyword evidence="2" id="KW-0645">Protease</keyword>
<dbReference type="GO" id="GO:0005737">
    <property type="term" value="C:cytoplasm"/>
    <property type="evidence" value="ECO:0007669"/>
    <property type="project" value="TreeGrafter"/>
</dbReference>
<name>A0AA41MFA2_SCICA</name>
<keyword evidence="9" id="KW-1185">Reference proteome</keyword>
<evidence type="ECO:0000256" key="4">
    <source>
        <dbReference type="ARBA" id="ARBA00022807"/>
    </source>
</evidence>
<dbReference type="Gene3D" id="3.90.70.10">
    <property type="entry name" value="Cysteine proteinases"/>
    <property type="match status" value="1"/>
</dbReference>
<protein>
    <submittedName>
        <fullName evidence="8">Calpain-13</fullName>
    </submittedName>
</protein>
<feature type="active site" evidence="5">
    <location>
        <position position="249"/>
    </location>
</feature>
<dbReference type="PANTHER" id="PTHR10183">
    <property type="entry name" value="CALPAIN"/>
    <property type="match status" value="1"/>
</dbReference>
<keyword evidence="4" id="KW-0788">Thiol protease</keyword>
<comment type="caution">
    <text evidence="6">Lacks conserved residue(s) required for the propagation of feature annotation.</text>
</comment>
<evidence type="ECO:0000313" key="8">
    <source>
        <dbReference type="EMBL" id="MBZ3870788.1"/>
    </source>
</evidence>
<dbReference type="PRINTS" id="PR00704">
    <property type="entry name" value="CALPAIN"/>
</dbReference>
<dbReference type="PANTHER" id="PTHR10183:SF333">
    <property type="entry name" value="CALPAIN-13"/>
    <property type="match status" value="1"/>
</dbReference>
<keyword evidence="3" id="KW-0378">Hydrolase</keyword>
<proteinExistence type="inferred from homology"/>
<dbReference type="InterPro" id="IPR001300">
    <property type="entry name" value="Peptidase_C2_calpain_cat"/>
</dbReference>
<evidence type="ECO:0000256" key="3">
    <source>
        <dbReference type="ARBA" id="ARBA00022801"/>
    </source>
</evidence>
<accession>A0AA41MFA2</accession>
<dbReference type="SUPFAM" id="SSF54001">
    <property type="entry name" value="Cysteine proteinases"/>
    <property type="match status" value="1"/>
</dbReference>
<dbReference type="CDD" id="cd00044">
    <property type="entry name" value="CysPc"/>
    <property type="match status" value="1"/>
</dbReference>
<dbReference type="AlphaFoldDB" id="A0AA41MFA2"/>
<gene>
    <name evidence="8" type="ORF">SUZIE_109740</name>
</gene>
<comment type="caution">
    <text evidence="8">The sequence shown here is derived from an EMBL/GenBank/DDBJ whole genome shotgun (WGS) entry which is preliminary data.</text>
</comment>
<comment type="similarity">
    <text evidence="1">Belongs to the peptidase C2 family.</text>
</comment>
<dbReference type="Proteomes" id="UP001166674">
    <property type="component" value="Unassembled WGS sequence"/>
</dbReference>
<organism evidence="8 9">
    <name type="scientific">Sciurus carolinensis</name>
    <name type="common">Eastern gray squirrel</name>
    <dbReference type="NCBI Taxonomy" id="30640"/>
    <lineage>
        <taxon>Eukaryota</taxon>
        <taxon>Metazoa</taxon>
        <taxon>Chordata</taxon>
        <taxon>Craniata</taxon>
        <taxon>Vertebrata</taxon>
        <taxon>Euteleostomi</taxon>
        <taxon>Mammalia</taxon>
        <taxon>Eutheria</taxon>
        <taxon>Euarchontoglires</taxon>
        <taxon>Glires</taxon>
        <taxon>Rodentia</taxon>
        <taxon>Sciuromorpha</taxon>
        <taxon>Sciuridae</taxon>
        <taxon>Sciurinae</taxon>
        <taxon>Sciurini</taxon>
        <taxon>Sciurus</taxon>
    </lineage>
</organism>
<evidence type="ECO:0000256" key="5">
    <source>
        <dbReference type="PIRSR" id="PIRSR622684-1"/>
    </source>
</evidence>
<dbReference type="InterPro" id="IPR036213">
    <property type="entry name" value="Calpain_III_sf"/>
</dbReference>
<evidence type="ECO:0000256" key="6">
    <source>
        <dbReference type="PROSITE-ProRule" id="PRU00239"/>
    </source>
</evidence>
<evidence type="ECO:0000256" key="2">
    <source>
        <dbReference type="ARBA" id="ARBA00022670"/>
    </source>
</evidence>
<dbReference type="Pfam" id="PF00648">
    <property type="entry name" value="Peptidase_C2"/>
    <property type="match status" value="1"/>
</dbReference>
<dbReference type="InterPro" id="IPR000169">
    <property type="entry name" value="Pept_cys_AS"/>
</dbReference>
<dbReference type="Gene3D" id="1.10.238.10">
    <property type="entry name" value="EF-hand"/>
    <property type="match status" value="1"/>
</dbReference>
<dbReference type="Pfam" id="PF21875">
    <property type="entry name" value="CAPN13-like_C_EFh"/>
    <property type="match status" value="1"/>
</dbReference>